<accession>A0ABT0PJL9</accession>
<evidence type="ECO:0000313" key="9">
    <source>
        <dbReference type="Proteomes" id="UP001203338"/>
    </source>
</evidence>
<dbReference type="RefSeq" id="WP_249701075.1">
    <property type="nucleotide sequence ID" value="NZ_JAMFLX010000025.1"/>
</dbReference>
<feature type="transmembrane region" description="Helical" evidence="6">
    <location>
        <begin position="256"/>
        <end position="276"/>
    </location>
</feature>
<feature type="domain" description="Type II secretion system protein GspF" evidence="7">
    <location>
        <begin position="144"/>
        <end position="271"/>
    </location>
</feature>
<gene>
    <name evidence="8" type="ORF">M3P05_16185</name>
</gene>
<keyword evidence="2" id="KW-1003">Cell membrane</keyword>
<evidence type="ECO:0000259" key="7">
    <source>
        <dbReference type="Pfam" id="PF00482"/>
    </source>
</evidence>
<comment type="subcellular location">
    <subcellularLocation>
        <location evidence="1">Cell membrane</location>
        <topology evidence="1">Multi-pass membrane protein</topology>
    </subcellularLocation>
</comment>
<dbReference type="EMBL" id="JAMFLX010000025">
    <property type="protein sequence ID" value="MCL6271461.1"/>
    <property type="molecule type" value="Genomic_DNA"/>
</dbReference>
<evidence type="ECO:0000256" key="4">
    <source>
        <dbReference type="ARBA" id="ARBA00022989"/>
    </source>
</evidence>
<comment type="caution">
    <text evidence="8">The sequence shown here is derived from an EMBL/GenBank/DDBJ whole genome shotgun (WGS) entry which is preliminary data.</text>
</comment>
<dbReference type="PANTHER" id="PTHR35007">
    <property type="entry name" value="INTEGRAL MEMBRANE PROTEIN-RELATED"/>
    <property type="match status" value="1"/>
</dbReference>
<dbReference type="Pfam" id="PF00482">
    <property type="entry name" value="T2SSF"/>
    <property type="match status" value="1"/>
</dbReference>
<feature type="transmembrane region" description="Helical" evidence="6">
    <location>
        <begin position="71"/>
        <end position="95"/>
    </location>
</feature>
<keyword evidence="3 6" id="KW-0812">Transmembrane</keyword>
<keyword evidence="9" id="KW-1185">Reference proteome</keyword>
<keyword evidence="4 6" id="KW-1133">Transmembrane helix</keyword>
<evidence type="ECO:0000256" key="6">
    <source>
        <dbReference type="SAM" id="Phobius"/>
    </source>
</evidence>
<proteinExistence type="predicted"/>
<sequence>MYILLISMLVACIPVLWMQHYFFHQSRRQWLGLSYTVTSWQRVFELLETRFAYKKKDIENNLHQAGFYNPILVAVYFPAKIILTVVIIGVIFFFGEPLGLSGPNDQMVAGLLTLVIVVIGPDIWLQKRKNKRIRKVAGMMPYVIDLMAVCIQTGMTIEAAIAYLADELKGFDGDLARMMWKVNSRSRLVGMNKALLELQDDYPSDEMNSFVYTLSQSLQYGSSIYDVLIELSANIRDVQMLLLEEKVGKLSAKMSVPLILFIMFPIVILITAPGIMRMMSNGSFL</sequence>
<evidence type="ECO:0000256" key="2">
    <source>
        <dbReference type="ARBA" id="ARBA00022475"/>
    </source>
</evidence>
<dbReference type="PANTHER" id="PTHR35007:SF2">
    <property type="entry name" value="PILUS ASSEMBLE PROTEIN"/>
    <property type="match status" value="1"/>
</dbReference>
<evidence type="ECO:0000256" key="1">
    <source>
        <dbReference type="ARBA" id="ARBA00004651"/>
    </source>
</evidence>
<protein>
    <submittedName>
        <fullName evidence="8">Type II secretion system F family protein</fullName>
    </submittedName>
</protein>
<organism evidence="8 9">
    <name type="scientific">Parendozoicomonas callyspongiae</name>
    <dbReference type="NCBI Taxonomy" id="2942213"/>
    <lineage>
        <taxon>Bacteria</taxon>
        <taxon>Pseudomonadati</taxon>
        <taxon>Pseudomonadota</taxon>
        <taxon>Gammaproteobacteria</taxon>
        <taxon>Oceanospirillales</taxon>
        <taxon>Endozoicomonadaceae</taxon>
        <taxon>Parendozoicomonas</taxon>
    </lineage>
</organism>
<evidence type="ECO:0000313" key="8">
    <source>
        <dbReference type="EMBL" id="MCL6271461.1"/>
    </source>
</evidence>
<evidence type="ECO:0000256" key="3">
    <source>
        <dbReference type="ARBA" id="ARBA00022692"/>
    </source>
</evidence>
<dbReference type="Proteomes" id="UP001203338">
    <property type="component" value="Unassembled WGS sequence"/>
</dbReference>
<feature type="transmembrane region" description="Helical" evidence="6">
    <location>
        <begin position="6"/>
        <end position="23"/>
    </location>
</feature>
<name>A0ABT0PJL9_9GAMM</name>
<dbReference type="InterPro" id="IPR018076">
    <property type="entry name" value="T2SS_GspF_dom"/>
</dbReference>
<keyword evidence="5 6" id="KW-0472">Membrane</keyword>
<reference evidence="8 9" key="1">
    <citation type="submission" date="2022-05" db="EMBL/GenBank/DDBJ databases">
        <authorList>
            <person name="Park J.-S."/>
        </authorList>
    </citation>
    <scope>NUCLEOTIDE SEQUENCE [LARGE SCALE GENOMIC DNA]</scope>
    <source>
        <strain evidence="8 9">2012CJ34-2</strain>
    </source>
</reference>
<feature type="transmembrane region" description="Helical" evidence="6">
    <location>
        <begin position="107"/>
        <end position="125"/>
    </location>
</feature>
<evidence type="ECO:0000256" key="5">
    <source>
        <dbReference type="ARBA" id="ARBA00023136"/>
    </source>
</evidence>